<evidence type="ECO:0000313" key="2">
    <source>
        <dbReference type="EMBL" id="GAA2529903.1"/>
    </source>
</evidence>
<comment type="caution">
    <text evidence="2">The sequence shown here is derived from an EMBL/GenBank/DDBJ whole genome shotgun (WGS) entry which is preliminary data.</text>
</comment>
<proteinExistence type="predicted"/>
<feature type="compositionally biased region" description="Low complexity" evidence="1">
    <location>
        <begin position="35"/>
        <end position="49"/>
    </location>
</feature>
<keyword evidence="3" id="KW-1185">Reference proteome</keyword>
<dbReference type="Proteomes" id="UP001499978">
    <property type="component" value="Unassembled WGS sequence"/>
</dbReference>
<feature type="region of interest" description="Disordered" evidence="1">
    <location>
        <begin position="23"/>
        <end position="82"/>
    </location>
</feature>
<protein>
    <recommendedName>
        <fullName evidence="4">Lipoprotein</fullName>
    </recommendedName>
</protein>
<dbReference type="PROSITE" id="PS51257">
    <property type="entry name" value="PROKAR_LIPOPROTEIN"/>
    <property type="match status" value="1"/>
</dbReference>
<accession>A0ABP6B273</accession>
<reference evidence="3" key="1">
    <citation type="journal article" date="2019" name="Int. J. Syst. Evol. Microbiol.">
        <title>The Global Catalogue of Microorganisms (GCM) 10K type strain sequencing project: providing services to taxonomists for standard genome sequencing and annotation.</title>
        <authorList>
            <consortium name="The Broad Institute Genomics Platform"/>
            <consortium name="The Broad Institute Genome Sequencing Center for Infectious Disease"/>
            <person name="Wu L."/>
            <person name="Ma J."/>
        </authorList>
    </citation>
    <scope>NUCLEOTIDE SEQUENCE [LARGE SCALE GENOMIC DNA]</scope>
    <source>
        <strain evidence="3">JCM 3367</strain>
    </source>
</reference>
<evidence type="ECO:0008006" key="4">
    <source>
        <dbReference type="Google" id="ProtNLM"/>
    </source>
</evidence>
<sequence>MTASLRRIGGLIAVVVALTGCTTDDRDPDAPSPTSPTSSAPASTSAEAALGKAAEQQLARALGDSDDETRFSSGSGPLAPVFGNTLPDSPGIGSMTFVLACTGGATLEVSFADNGAEIPGARTRHSCGDKILRRSIPTTASSHIGFSATTQTTATGGYAFAYLPEKSTS</sequence>
<dbReference type="EMBL" id="BAAARY010000019">
    <property type="protein sequence ID" value="GAA2529903.1"/>
    <property type="molecule type" value="Genomic_DNA"/>
</dbReference>
<evidence type="ECO:0000256" key="1">
    <source>
        <dbReference type="SAM" id="MobiDB-lite"/>
    </source>
</evidence>
<dbReference type="RefSeq" id="WP_344173822.1">
    <property type="nucleotide sequence ID" value="NZ_BAAARY010000019.1"/>
</dbReference>
<organism evidence="2 3">
    <name type="scientific">Pilimelia columellifera subsp. columellifera</name>
    <dbReference type="NCBI Taxonomy" id="706583"/>
    <lineage>
        <taxon>Bacteria</taxon>
        <taxon>Bacillati</taxon>
        <taxon>Actinomycetota</taxon>
        <taxon>Actinomycetes</taxon>
        <taxon>Micromonosporales</taxon>
        <taxon>Micromonosporaceae</taxon>
        <taxon>Pilimelia</taxon>
    </lineage>
</organism>
<name>A0ABP6B273_9ACTN</name>
<gene>
    <name evidence="2" type="ORF">GCM10010201_31490</name>
</gene>
<evidence type="ECO:0000313" key="3">
    <source>
        <dbReference type="Proteomes" id="UP001499978"/>
    </source>
</evidence>